<evidence type="ECO:0000313" key="1">
    <source>
        <dbReference type="EMBL" id="KAB0346012.1"/>
    </source>
</evidence>
<organism evidence="1 2">
    <name type="scientific">Muntiacus reevesi</name>
    <name type="common">Reeves' muntjac</name>
    <name type="synonym">Cervus reevesi</name>
    <dbReference type="NCBI Taxonomy" id="9886"/>
    <lineage>
        <taxon>Eukaryota</taxon>
        <taxon>Metazoa</taxon>
        <taxon>Chordata</taxon>
        <taxon>Craniata</taxon>
        <taxon>Vertebrata</taxon>
        <taxon>Euteleostomi</taxon>
        <taxon>Mammalia</taxon>
        <taxon>Eutheria</taxon>
        <taxon>Laurasiatheria</taxon>
        <taxon>Artiodactyla</taxon>
        <taxon>Ruminantia</taxon>
        <taxon>Pecora</taxon>
        <taxon>Cervidae</taxon>
        <taxon>Muntiacinae</taxon>
        <taxon>Muntiacus</taxon>
    </lineage>
</organism>
<dbReference type="EMBL" id="VCEB01002477">
    <property type="protein sequence ID" value="KAB0346012.1"/>
    <property type="molecule type" value="Genomic_DNA"/>
</dbReference>
<reference evidence="1 2" key="1">
    <citation type="submission" date="2019-06" db="EMBL/GenBank/DDBJ databases">
        <title>Discovery of a novel chromosome fission-fusion reversal in muntjac.</title>
        <authorList>
            <person name="Mudd A.B."/>
            <person name="Bredeson J.V."/>
            <person name="Baum R."/>
            <person name="Hockemeyer D."/>
            <person name="Rokhsar D.S."/>
        </authorList>
    </citation>
    <scope>NUCLEOTIDE SEQUENCE [LARGE SCALE GENOMIC DNA]</scope>
    <source>
        <strain evidence="1">UCam_UCB_Mr</strain>
        <tissue evidence="1">Fibroblast cell line</tissue>
    </source>
</reference>
<protein>
    <submittedName>
        <fullName evidence="1">Uncharacterized protein</fullName>
    </submittedName>
</protein>
<keyword evidence="2" id="KW-1185">Reference proteome</keyword>
<sequence length="148" mass="16870">MVQFNSVQSLSCVQLSATPWTAACQASLSITNSQSLLKLMSIESVMPSNHLILCRPLLLPSIFPSIRVFSNESVLFIRWPKYWSFCFSISPSNHYSGLVSFRMNWLDLLAVQGTLKSLLQHHSSKASILQHSWRNNSRKNEEMEPKQK</sequence>
<accession>A0A5N3VCG8</accession>
<comment type="caution">
    <text evidence="1">The sequence shown here is derived from an EMBL/GenBank/DDBJ whole genome shotgun (WGS) entry which is preliminary data.</text>
</comment>
<evidence type="ECO:0000313" key="2">
    <source>
        <dbReference type="Proteomes" id="UP000326062"/>
    </source>
</evidence>
<name>A0A5N3VCG8_MUNRE</name>
<dbReference type="Proteomes" id="UP000326062">
    <property type="component" value="Unassembled WGS sequence"/>
</dbReference>
<gene>
    <name evidence="1" type="ORF">FD755_024339</name>
</gene>
<proteinExistence type="predicted"/>
<dbReference type="AlphaFoldDB" id="A0A5N3VCG8"/>